<feature type="compositionally biased region" description="Basic and acidic residues" evidence="2">
    <location>
        <begin position="149"/>
        <end position="194"/>
    </location>
</feature>
<name>A0A2V1D4R3_9PLEO</name>
<feature type="coiled-coil region" evidence="1">
    <location>
        <begin position="63"/>
        <end position="110"/>
    </location>
</feature>
<gene>
    <name evidence="3" type="ORF">DM02DRAFT_662744</name>
</gene>
<dbReference type="EMBL" id="KZ805662">
    <property type="protein sequence ID" value="PVH92629.1"/>
    <property type="molecule type" value="Genomic_DNA"/>
</dbReference>
<dbReference type="Proteomes" id="UP000244855">
    <property type="component" value="Unassembled WGS sequence"/>
</dbReference>
<evidence type="ECO:0000313" key="4">
    <source>
        <dbReference type="Proteomes" id="UP000244855"/>
    </source>
</evidence>
<keyword evidence="4" id="KW-1185">Reference proteome</keyword>
<feature type="compositionally biased region" description="Basic residues" evidence="2">
    <location>
        <begin position="267"/>
        <end position="283"/>
    </location>
</feature>
<feature type="region of interest" description="Disordered" evidence="2">
    <location>
        <begin position="148"/>
        <end position="283"/>
    </location>
</feature>
<proteinExistence type="predicted"/>
<sequence>MKKSTFWSLFQPAFERDFTQKNIESGFKQTGLNPRGADVVLCKLIKPPSRPVTSESSSSQISQKDLLNMRRQARQQRDAAEMQLKLLDFAEKMKTENTLLRRELASAKRAAQLEKKRRKRGKPLIDELGQTEPYEAKFFSPNKIVAMREAADKREQEKKEAEAQRAKEKLQKERNKLRKEQDRQKKKAEREKQRLLKVIKKQELQLQKEGSKQLLQESRTAARTSKKRSNKSSEALEATAIASSSNSKEVVNLTDDEASAATSRSSRPQRQRQLPKRFRTLEN</sequence>
<dbReference type="OrthoDB" id="5430933at2759"/>
<protein>
    <submittedName>
        <fullName evidence="3">Uncharacterized protein</fullName>
    </submittedName>
</protein>
<reference evidence="3 4" key="1">
    <citation type="journal article" date="2018" name="Sci. Rep.">
        <title>Comparative genomics provides insights into the lifestyle and reveals functional heterogeneity of dark septate endophytic fungi.</title>
        <authorList>
            <person name="Knapp D.G."/>
            <person name="Nemeth J.B."/>
            <person name="Barry K."/>
            <person name="Hainaut M."/>
            <person name="Henrissat B."/>
            <person name="Johnson J."/>
            <person name="Kuo A."/>
            <person name="Lim J.H.P."/>
            <person name="Lipzen A."/>
            <person name="Nolan M."/>
            <person name="Ohm R.A."/>
            <person name="Tamas L."/>
            <person name="Grigoriev I.V."/>
            <person name="Spatafora J.W."/>
            <person name="Nagy L.G."/>
            <person name="Kovacs G.M."/>
        </authorList>
    </citation>
    <scope>NUCLEOTIDE SEQUENCE [LARGE SCALE GENOMIC DNA]</scope>
    <source>
        <strain evidence="3 4">DSE2036</strain>
    </source>
</reference>
<accession>A0A2V1D4R3</accession>
<keyword evidence="1" id="KW-0175">Coiled coil</keyword>
<dbReference type="AlphaFoldDB" id="A0A2V1D4R3"/>
<organism evidence="3 4">
    <name type="scientific">Periconia macrospinosa</name>
    <dbReference type="NCBI Taxonomy" id="97972"/>
    <lineage>
        <taxon>Eukaryota</taxon>
        <taxon>Fungi</taxon>
        <taxon>Dikarya</taxon>
        <taxon>Ascomycota</taxon>
        <taxon>Pezizomycotina</taxon>
        <taxon>Dothideomycetes</taxon>
        <taxon>Pleosporomycetidae</taxon>
        <taxon>Pleosporales</taxon>
        <taxon>Massarineae</taxon>
        <taxon>Periconiaceae</taxon>
        <taxon>Periconia</taxon>
    </lineage>
</organism>
<feature type="compositionally biased region" description="Polar residues" evidence="2">
    <location>
        <begin position="213"/>
        <end position="223"/>
    </location>
</feature>
<evidence type="ECO:0000256" key="2">
    <source>
        <dbReference type="SAM" id="MobiDB-lite"/>
    </source>
</evidence>
<evidence type="ECO:0000256" key="1">
    <source>
        <dbReference type="SAM" id="Coils"/>
    </source>
</evidence>
<evidence type="ECO:0000313" key="3">
    <source>
        <dbReference type="EMBL" id="PVH92629.1"/>
    </source>
</evidence>